<evidence type="ECO:0000313" key="1">
    <source>
        <dbReference type="EMBL" id="MVA77361.1"/>
    </source>
</evidence>
<dbReference type="AlphaFoldDB" id="A0A6A9UXB5"/>
<proteinExistence type="predicted"/>
<organism evidence="1 2">
    <name type="scientific">Auraticoccus cholistanensis</name>
    <dbReference type="NCBI Taxonomy" id="2656650"/>
    <lineage>
        <taxon>Bacteria</taxon>
        <taxon>Bacillati</taxon>
        <taxon>Actinomycetota</taxon>
        <taxon>Actinomycetes</taxon>
        <taxon>Propionibacteriales</taxon>
        <taxon>Propionibacteriaceae</taxon>
        <taxon>Auraticoccus</taxon>
    </lineage>
</organism>
<dbReference type="EMBL" id="WPCU01000010">
    <property type="protein sequence ID" value="MVA77361.1"/>
    <property type="molecule type" value="Genomic_DNA"/>
</dbReference>
<sequence length="108" mass="12359">MTDDLTAMRYAMAQRRFEDRDYRGAGEQLSVVVEQDPSNVSARLLLARSHFHAALLEPARRQLEIVLEQDPAEPYARMMLVRTLERMGRRSEAATQRRLAEAMGVELA</sequence>
<gene>
    <name evidence="1" type="ORF">GC722_15220</name>
</gene>
<keyword evidence="2" id="KW-1185">Reference proteome</keyword>
<accession>A0A6A9UXB5</accession>
<name>A0A6A9UXB5_9ACTN</name>
<dbReference type="InterPro" id="IPR011990">
    <property type="entry name" value="TPR-like_helical_dom_sf"/>
</dbReference>
<dbReference type="RefSeq" id="WP_156611533.1">
    <property type="nucleotide sequence ID" value="NZ_WPCU01000010.1"/>
</dbReference>
<dbReference type="SUPFAM" id="SSF48452">
    <property type="entry name" value="TPR-like"/>
    <property type="match status" value="1"/>
</dbReference>
<evidence type="ECO:0000313" key="2">
    <source>
        <dbReference type="Proteomes" id="UP000435304"/>
    </source>
</evidence>
<dbReference type="Pfam" id="PF14559">
    <property type="entry name" value="TPR_19"/>
    <property type="match status" value="1"/>
</dbReference>
<dbReference type="Proteomes" id="UP000435304">
    <property type="component" value="Unassembled WGS sequence"/>
</dbReference>
<comment type="caution">
    <text evidence="1">The sequence shown here is derived from an EMBL/GenBank/DDBJ whole genome shotgun (WGS) entry which is preliminary data.</text>
</comment>
<dbReference type="Gene3D" id="1.25.40.10">
    <property type="entry name" value="Tetratricopeptide repeat domain"/>
    <property type="match status" value="1"/>
</dbReference>
<protein>
    <submittedName>
        <fullName evidence="1">Tetratricopeptide repeat protein</fullName>
    </submittedName>
</protein>
<reference evidence="1 2" key="1">
    <citation type="submission" date="2019-12" db="EMBL/GenBank/DDBJ databases">
        <title>Auraticoccus cholistani sp. nov., an actinomycete isolated from soil of Cholistan desert.</title>
        <authorList>
            <person name="Cheema M.T."/>
        </authorList>
    </citation>
    <scope>NUCLEOTIDE SEQUENCE [LARGE SCALE GENOMIC DNA]</scope>
    <source>
        <strain evidence="1 2">F435</strain>
    </source>
</reference>